<evidence type="ECO:0000256" key="10">
    <source>
        <dbReference type="ARBA" id="ARBA00047984"/>
    </source>
</evidence>
<dbReference type="KEGG" id="vg:80543131"/>
<name>A0A7L9QI35_9VIRU</name>
<evidence type="ECO:0000256" key="8">
    <source>
        <dbReference type="ARBA" id="ARBA00022840"/>
    </source>
</evidence>
<feature type="domain" description="OTU" evidence="12">
    <location>
        <begin position="896"/>
        <end position="1004"/>
    </location>
</feature>
<dbReference type="InterPro" id="IPR003323">
    <property type="entry name" value="OTU_dom"/>
</dbReference>
<dbReference type="CDD" id="cd22792">
    <property type="entry name" value="OTU_RDRP-like"/>
    <property type="match status" value="1"/>
</dbReference>
<protein>
    <submittedName>
        <fullName evidence="17">Replicase</fullName>
    </submittedName>
</protein>
<evidence type="ECO:0000256" key="5">
    <source>
        <dbReference type="ARBA" id="ARBA00022741"/>
    </source>
</evidence>
<dbReference type="GO" id="GO:0003724">
    <property type="term" value="F:RNA helicase activity"/>
    <property type="evidence" value="ECO:0007669"/>
    <property type="project" value="UniProtKB-EC"/>
</dbReference>
<dbReference type="InterPro" id="IPR043502">
    <property type="entry name" value="DNA/RNA_pol_sf"/>
</dbReference>
<keyword evidence="9" id="KW-0693">Viral RNA replication</keyword>
<evidence type="ECO:0000256" key="7">
    <source>
        <dbReference type="ARBA" id="ARBA00022806"/>
    </source>
</evidence>
<dbReference type="GO" id="GO:0005524">
    <property type="term" value="F:ATP binding"/>
    <property type="evidence" value="ECO:0007669"/>
    <property type="project" value="UniProtKB-KW"/>
</dbReference>
<proteinExistence type="inferred from homology"/>
<comment type="similarity">
    <text evidence="1">Belongs to the potexviruses/carlaviruses RNA replication protein family.</text>
</comment>
<dbReference type="Pfam" id="PF01660">
    <property type="entry name" value="Vmethyltransf"/>
    <property type="match status" value="1"/>
</dbReference>
<dbReference type="GO" id="GO:0016556">
    <property type="term" value="P:mRNA modification"/>
    <property type="evidence" value="ECO:0007669"/>
    <property type="project" value="InterPro"/>
</dbReference>
<dbReference type="PROSITE" id="PS51657">
    <property type="entry name" value="PSRV_HELICASE"/>
    <property type="match status" value="1"/>
</dbReference>
<dbReference type="CDD" id="cd23245">
    <property type="entry name" value="Betaflexiviridae_RdRp"/>
    <property type="match status" value="1"/>
</dbReference>
<evidence type="ECO:0000256" key="9">
    <source>
        <dbReference type="ARBA" id="ARBA00022953"/>
    </source>
</evidence>
<evidence type="ECO:0000256" key="6">
    <source>
        <dbReference type="ARBA" id="ARBA00022801"/>
    </source>
</evidence>
<dbReference type="InterPro" id="IPR027417">
    <property type="entry name" value="P-loop_NTPase"/>
</dbReference>
<accession>A0A7L9QI35</accession>
<dbReference type="GO" id="GO:0008174">
    <property type="term" value="F:mRNA methyltransferase activity"/>
    <property type="evidence" value="ECO:0007669"/>
    <property type="project" value="UniProtKB-UniRule"/>
</dbReference>
<sequence length="1985" mass="225703">MALTFRTKLSETYSSFTSVEQSLISATAVNTYRKLETDNFELFNYALKPQAEEKLSGAGIYFSPHSGMPHSHPVCKTLENYFLYKVLPSYLNNSFFFIGVKNHKLEFLKKRQKNLGMVELINRYVTSKDKLRYGSEFVRSVAKDVCLNENKFNDFDSASLRDLLPEVIKSEARHLFMHDELHYWSKDDLITFLEAARPQTLIGTLVYPPELLIGATESLNKWCYTFDVIGKNLHFFPDGVRSEGYLQPVSGGFLLRTGKIRLSDGTIYCVDLIHSKFAHHLVSITLGDAIVDTKRSFGNFEAISACKLGSVCKSAADILPISSDIICKIYMYLRTLQKPDVQSAMAKLRQLVMSPTGFQAKFIKEFAQYVIDTKDSNSVILSEGIKQLKAKFAKKLPDFINVRFSCVKEINLDEFMSGLEELHFTIDTHEIDRDFNFKMVLTRFFGEEGAVVEVPDISSVFNGTIRSDFRLRGQYRLKNADLINQGKSAFEFDEEGLFSSTLKFCVRLGMVTDYNGFDEGYAIETLKKSVEKSPFDFCFYFIYGPKFRIKLRYRAGLRERHVLKVYANIHGLRAWFKVTAGRRGLVQYLTNFSVKSHLDGPLRPVMEELLKVGRSLLSMHIDDVKDFYKIKACRHKTIFAKQSSVLEEFDYMDESADSEDFDYESLTPSLERLLEKKEHDFIPKVDEMAPEEIFCTCGIAFAEGRFTSKELVPMIFPDRLKNRSCAWYSEQGLDYKYNGGMHKSLGWGEWCKEVLQICGMEHEGYNSVLVQKYDKEASIGFHSDDEPIFVKGSAILTINLIGLCLFDIRGKKQGSCGGSFLFEQGAFFVMPKGFQETHKHSISMCSEGRVSLTFRQTAKNPMGFEKNAADSEDECTHEELFGTIITGSDGNKIDNFKIVDVKADGDCFWSSVGYHMGLNGTELKKIVREKAMKNYPGESELNEQMVGSTFAERESIAFFCSVYSVRLDIHYPELNLVVHFTPPSSNDFFSVLLRNVHYQALIPKNDCVVVAISQALNRKVNDVHRVLARLENKEIFDELMSGLGLSPLLVCELMNLFGIRAIVHWDGEHFLLNEGGKIEANFEIENEHMSFVSNKSLNGVKLTKEASVATYNSGSLISLKKSGTPISYDVEVERAKLLASSLYEGTTGSISSKLFNGAKNYCELLPEEGYVKEVFCILGTFGSGKSTLFKNFFGKNVGKHITFVSPRRGLADDFSNAIFGGASTKEKGKKRDARSRNWHVFTFEQFLKKASNLQHGQVLILDEIQLYPPGYLDLALFLVPSDIIIFAVGDPCQSDYDSSKDRLIFNGVQSDIMKLLEGNKYSFNVKSKRFKNKIFVNRLPCEIQENDLMINQAYVMCDSFAEVDELGPGFNSIFLVSSFEEKRIVNAHYGDAAQCYTFGESTGRTFQVGTIIITGKASSVSERRWVTALSRFSTNLCFLNLLGIPFQQIPHIYDGRFLAKFLYGKSELCDLMSLLPGEPEFSGGFGSRIGKDFGVREDKLRGDPWLKGMIELMQEEDAQVEEIQEELNQIGFFKTHLPRCDLESIRSAWVDKILLKEARERWIKGVRTEQFPEDHSKNNGRALSNAAERYAAIYPRHRNNDTATFLMAVRKRLTFSTPAAEMAKLRDATPFGEAMLKLFLKHVPLKAQHNSAFMEKAKKDFFDKKVSKSGATIENHSGRSCRDWLLDSGLVFIKSQHCTKFEKRFCEAKAAQSIVCFQHEVLCRFAPYMRYIEMKLFEVLPKNFYVHSGKGLPELEAWVKVNNFSGVCTESDYEAFDASQDEFVMAFEISVMKYLGLPCELINDYIFIKTHLGSKLGNFAIMRFSGEASTFLFNTMANMLFTFMRYDISGKESICFAGDDMCASRRLRLSEEYCEFLEKLHLKAKVCFTDRPTFCGWNLSTIGIFKKPQLVLERMCIAIEENNLQNCIDNYAIEVSYAYCKGEEATVRMSEEELMNHYLCVRTVIKNKHLLKSDVKDLFANSSSN</sequence>
<dbReference type="GO" id="GO:0016817">
    <property type="term" value="F:hydrolase activity, acting on acid anhydrides"/>
    <property type="evidence" value="ECO:0007669"/>
    <property type="project" value="InterPro"/>
</dbReference>
<keyword evidence="18" id="KW-1185">Reference proteome</keyword>
<evidence type="ECO:0000259" key="13">
    <source>
        <dbReference type="PROSITE" id="PS51471"/>
    </source>
</evidence>
<keyword evidence="7" id="KW-0347">Helicase</keyword>
<evidence type="ECO:0000256" key="3">
    <source>
        <dbReference type="ARBA" id="ARBA00022679"/>
    </source>
</evidence>
<feature type="domain" description="Fe2OG dioxygenase" evidence="13">
    <location>
        <begin position="764"/>
        <end position="858"/>
    </location>
</feature>
<feature type="domain" description="Alphavirus-like MT" evidence="16">
    <location>
        <begin position="63"/>
        <end position="254"/>
    </location>
</feature>
<reference evidence="17" key="1">
    <citation type="submission" date="2020-05" db="EMBL/GenBank/DDBJ databases">
        <title>Detection and characterization of a second carlavirus in Rosa sp.</title>
        <authorList>
            <person name="Diaz-Lara A."/>
            <person name="Mollov D."/>
            <person name="Al Rwahnih M."/>
        </authorList>
    </citation>
    <scope>NUCLEOTIDE SEQUENCE</scope>
    <source>
        <strain evidence="17">R12</strain>
    </source>
</reference>
<feature type="domain" description="(+)RNA virus helicase C-terminal" evidence="15">
    <location>
        <begin position="1150"/>
        <end position="1479"/>
    </location>
</feature>
<evidence type="ECO:0000259" key="15">
    <source>
        <dbReference type="PROSITE" id="PS51657"/>
    </source>
</evidence>
<dbReference type="RefSeq" id="YP_010804312.1">
    <property type="nucleotide sequence ID" value="NC_077068.1"/>
</dbReference>
<evidence type="ECO:0000259" key="16">
    <source>
        <dbReference type="PROSITE" id="PS51743"/>
    </source>
</evidence>
<dbReference type="Pfam" id="PF00978">
    <property type="entry name" value="RdRP_2"/>
    <property type="match status" value="1"/>
</dbReference>
<evidence type="ECO:0000313" key="18">
    <source>
        <dbReference type="Proteomes" id="UP001162129"/>
    </source>
</evidence>
<dbReference type="SUPFAM" id="SSF56672">
    <property type="entry name" value="DNA/RNA polymerases"/>
    <property type="match status" value="1"/>
</dbReference>
<dbReference type="InterPro" id="IPR027351">
    <property type="entry name" value="(+)RNA_virus_helicase_core_dom"/>
</dbReference>
<dbReference type="GeneID" id="80543131"/>
<evidence type="ECO:0000256" key="1">
    <source>
        <dbReference type="ARBA" id="ARBA00008513"/>
    </source>
</evidence>
<keyword evidence="3" id="KW-0808">Transferase</keyword>
<dbReference type="InterPro" id="IPR001788">
    <property type="entry name" value="RNA-dep_RNA_pol_alsuvir"/>
</dbReference>
<evidence type="ECO:0000259" key="14">
    <source>
        <dbReference type="PROSITE" id="PS51492"/>
    </source>
</evidence>
<dbReference type="GO" id="GO:0006396">
    <property type="term" value="P:RNA processing"/>
    <property type="evidence" value="ECO:0007669"/>
    <property type="project" value="InterPro"/>
</dbReference>
<dbReference type="InterPro" id="IPR037151">
    <property type="entry name" value="AlkB-like_sf"/>
</dbReference>
<keyword evidence="8" id="KW-0067">ATP-binding</keyword>
<evidence type="ECO:0000259" key="12">
    <source>
        <dbReference type="PROSITE" id="PS50802"/>
    </source>
</evidence>
<dbReference type="EMBL" id="MT473961">
    <property type="protein sequence ID" value="QOL02530.1"/>
    <property type="molecule type" value="Genomic_RNA"/>
</dbReference>
<keyword evidence="6" id="KW-0378">Hydrolase</keyword>
<feature type="domain" description="RdRp catalytic" evidence="11">
    <location>
        <begin position="1766"/>
        <end position="1873"/>
    </location>
</feature>
<comment type="catalytic activity">
    <reaction evidence="10">
        <text>ATP + H2O = ADP + phosphate + H(+)</text>
        <dbReference type="Rhea" id="RHEA:13065"/>
        <dbReference type="ChEBI" id="CHEBI:15377"/>
        <dbReference type="ChEBI" id="CHEBI:15378"/>
        <dbReference type="ChEBI" id="CHEBI:30616"/>
        <dbReference type="ChEBI" id="CHEBI:43474"/>
        <dbReference type="ChEBI" id="CHEBI:456216"/>
        <dbReference type="EC" id="3.6.4.13"/>
    </reaction>
</comment>
<dbReference type="InterPro" id="IPR027450">
    <property type="entry name" value="AlkB-like"/>
</dbReference>
<dbReference type="SUPFAM" id="SSF52540">
    <property type="entry name" value="P-loop containing nucleoside triphosphate hydrolases"/>
    <property type="match status" value="1"/>
</dbReference>
<keyword evidence="4" id="KW-0548">Nucleotidyltransferase</keyword>
<dbReference type="GO" id="GO:0039694">
    <property type="term" value="P:viral RNA genome replication"/>
    <property type="evidence" value="ECO:0007669"/>
    <property type="project" value="InterPro"/>
</dbReference>
<dbReference type="Pfam" id="PF13532">
    <property type="entry name" value="2OG-FeII_Oxy_2"/>
    <property type="match status" value="1"/>
</dbReference>
<dbReference type="InterPro" id="IPR008041">
    <property type="entry name" value="Peptidase_C23"/>
</dbReference>
<dbReference type="PROSITE" id="PS51471">
    <property type="entry name" value="FE2OG_OXY"/>
    <property type="match status" value="1"/>
</dbReference>
<dbReference type="PROSITE" id="PS50802">
    <property type="entry name" value="OTU"/>
    <property type="match status" value="1"/>
</dbReference>
<dbReference type="GO" id="GO:0006351">
    <property type="term" value="P:DNA-templated transcription"/>
    <property type="evidence" value="ECO:0007669"/>
    <property type="project" value="InterPro"/>
</dbReference>
<dbReference type="GO" id="GO:0003723">
    <property type="term" value="F:RNA binding"/>
    <property type="evidence" value="ECO:0007669"/>
    <property type="project" value="InterPro"/>
</dbReference>
<dbReference type="PROSITE" id="PS51743">
    <property type="entry name" value="ALPHAVIRUS_MT"/>
    <property type="match status" value="1"/>
</dbReference>
<dbReference type="SUPFAM" id="SSF51197">
    <property type="entry name" value="Clavaminate synthase-like"/>
    <property type="match status" value="1"/>
</dbReference>
<dbReference type="InterPro" id="IPR005123">
    <property type="entry name" value="Oxoglu/Fe-dep_dioxygenase_dom"/>
</dbReference>
<dbReference type="Proteomes" id="UP001162129">
    <property type="component" value="Segment"/>
</dbReference>
<dbReference type="Gene3D" id="2.60.120.590">
    <property type="entry name" value="Alpha-ketoglutarate-dependent dioxygenase AlkB-like"/>
    <property type="match status" value="1"/>
</dbReference>
<dbReference type="Pfam" id="PF05379">
    <property type="entry name" value="Peptidase_C23"/>
    <property type="match status" value="1"/>
</dbReference>
<keyword evidence="2" id="KW-0696">RNA-directed RNA polymerase</keyword>
<organism evidence="17 18">
    <name type="scientific">Rose virus B</name>
    <dbReference type="NCBI Taxonomy" id="2777710"/>
    <lineage>
        <taxon>Viruses</taxon>
        <taxon>Riboviria</taxon>
        <taxon>Orthornavirae</taxon>
        <taxon>Kitrinoviricota</taxon>
        <taxon>Alsuviricetes</taxon>
        <taxon>Tymovirales</taxon>
        <taxon>Betaflexiviridae</taxon>
        <taxon>Quinvirinae</taxon>
        <taxon>Carlavirus</taxon>
        <taxon>Carlavirus betarosae</taxon>
    </lineage>
</organism>
<evidence type="ECO:0000313" key="17">
    <source>
        <dbReference type="EMBL" id="QOL02530.1"/>
    </source>
</evidence>
<dbReference type="PROSITE" id="PS51492">
    <property type="entry name" value="PEPTIDASE_C23"/>
    <property type="match status" value="1"/>
</dbReference>
<keyword evidence="5" id="KW-0547">Nucleotide-binding</keyword>
<evidence type="ECO:0000256" key="4">
    <source>
        <dbReference type="ARBA" id="ARBA00022695"/>
    </source>
</evidence>
<evidence type="ECO:0000259" key="11">
    <source>
        <dbReference type="PROSITE" id="PS50507"/>
    </source>
</evidence>
<evidence type="ECO:0000256" key="2">
    <source>
        <dbReference type="ARBA" id="ARBA00022484"/>
    </source>
</evidence>
<dbReference type="Pfam" id="PF01443">
    <property type="entry name" value="Viral_helicase1"/>
    <property type="match status" value="1"/>
</dbReference>
<dbReference type="InterPro" id="IPR007094">
    <property type="entry name" value="RNA-dir_pol_PSvirus"/>
</dbReference>
<dbReference type="InterPro" id="IPR002588">
    <property type="entry name" value="Alphavirus-like_MT_dom"/>
</dbReference>
<dbReference type="GO" id="GO:0003968">
    <property type="term" value="F:RNA-directed RNA polymerase activity"/>
    <property type="evidence" value="ECO:0007669"/>
    <property type="project" value="UniProtKB-KW"/>
</dbReference>
<feature type="domain" description="Peptidase C23" evidence="14">
    <location>
        <begin position="1003"/>
        <end position="1093"/>
    </location>
</feature>
<dbReference type="PROSITE" id="PS50507">
    <property type="entry name" value="RDRP_SSRNA_POS"/>
    <property type="match status" value="1"/>
</dbReference>
<gene>
    <name evidence="17" type="primary">ORF1</name>
</gene>